<dbReference type="PROSITE" id="PS50928">
    <property type="entry name" value="ABC_TM1"/>
    <property type="match status" value="1"/>
</dbReference>
<keyword evidence="11" id="KW-1185">Reference proteome</keyword>
<dbReference type="GO" id="GO:0005886">
    <property type="term" value="C:plasma membrane"/>
    <property type="evidence" value="ECO:0007669"/>
    <property type="project" value="UniProtKB-SubCell"/>
</dbReference>
<keyword evidence="3 8" id="KW-0813">Transport</keyword>
<evidence type="ECO:0000256" key="6">
    <source>
        <dbReference type="ARBA" id="ARBA00022989"/>
    </source>
</evidence>
<dbReference type="InterPro" id="IPR051789">
    <property type="entry name" value="Bact_Polyamine_Transport"/>
</dbReference>
<feature type="transmembrane region" description="Helical" evidence="8">
    <location>
        <begin position="21"/>
        <end position="46"/>
    </location>
</feature>
<evidence type="ECO:0000256" key="2">
    <source>
        <dbReference type="ARBA" id="ARBA00007069"/>
    </source>
</evidence>
<keyword evidence="7 8" id="KW-0472">Membrane</keyword>
<keyword evidence="4" id="KW-1003">Cell membrane</keyword>
<dbReference type="AlphaFoldDB" id="A0A0P9HBG1"/>
<evidence type="ECO:0000313" key="11">
    <source>
        <dbReference type="Proteomes" id="UP000050509"/>
    </source>
</evidence>
<dbReference type="Pfam" id="PF00528">
    <property type="entry name" value="BPD_transp_1"/>
    <property type="match status" value="1"/>
</dbReference>
<evidence type="ECO:0000256" key="3">
    <source>
        <dbReference type="ARBA" id="ARBA00022448"/>
    </source>
</evidence>
<feature type="transmembrane region" description="Helical" evidence="8">
    <location>
        <begin position="195"/>
        <end position="215"/>
    </location>
</feature>
<organism evidence="10 11">
    <name type="scientific">Kouleothrix aurantiaca</name>
    <dbReference type="NCBI Taxonomy" id="186479"/>
    <lineage>
        <taxon>Bacteria</taxon>
        <taxon>Bacillati</taxon>
        <taxon>Chloroflexota</taxon>
        <taxon>Chloroflexia</taxon>
        <taxon>Chloroflexales</taxon>
        <taxon>Roseiflexineae</taxon>
        <taxon>Roseiflexaceae</taxon>
        <taxon>Kouleothrix</taxon>
    </lineage>
</organism>
<dbReference type="InterPro" id="IPR000515">
    <property type="entry name" value="MetI-like"/>
</dbReference>
<name>A0A0P9HBG1_9CHLR</name>
<dbReference type="InterPro" id="IPR035906">
    <property type="entry name" value="MetI-like_sf"/>
</dbReference>
<feature type="transmembrane region" description="Helical" evidence="8">
    <location>
        <begin position="143"/>
        <end position="162"/>
    </location>
</feature>
<dbReference type="SUPFAM" id="SSF161098">
    <property type="entry name" value="MetI-like"/>
    <property type="match status" value="1"/>
</dbReference>
<evidence type="ECO:0000259" key="9">
    <source>
        <dbReference type="PROSITE" id="PS50928"/>
    </source>
</evidence>
<evidence type="ECO:0000256" key="7">
    <source>
        <dbReference type="ARBA" id="ARBA00023136"/>
    </source>
</evidence>
<dbReference type="PANTHER" id="PTHR43848">
    <property type="entry name" value="PUTRESCINE TRANSPORT SYSTEM PERMEASE PROTEIN POTI"/>
    <property type="match status" value="1"/>
</dbReference>
<proteinExistence type="inferred from homology"/>
<comment type="similarity">
    <text evidence="2">Belongs to the binding-protein-dependent transport system permease family. CysTW subfamily.</text>
</comment>
<sequence>MLQTASQSKKAPAEARPRAPLLLRLAVAAVLAFLYIPFAIIILYAFSTEDATFTFPPPGLTLRWFGVAWARDDVWQAIGLSLRVAAVSTLVALVLGTMAAMAVYRSRFFGREAISFLLLLPIALPGIVTGIALRSAISLGSIPFSFWTIVIGHATFCVVTVYNNVLARFRRTAASQIEASMDLGATSFQTFRHVILPNIATALLAGGMLAFALSFDEVIVTTFTAGQQETLPIWILSQLVRPRNRPVTNVVAVFVIVVTFIPILLAHRLTQDTAEVAGGGK</sequence>
<reference evidence="10 11" key="1">
    <citation type="submission" date="2015-09" db="EMBL/GenBank/DDBJ databases">
        <title>Draft genome sequence of Kouleothrix aurantiaca JCM 19913.</title>
        <authorList>
            <person name="Hemp J."/>
        </authorList>
    </citation>
    <scope>NUCLEOTIDE SEQUENCE [LARGE SCALE GENOMIC DNA]</scope>
    <source>
        <strain evidence="10 11">COM-B</strain>
    </source>
</reference>
<dbReference type="GO" id="GO:0055085">
    <property type="term" value="P:transmembrane transport"/>
    <property type="evidence" value="ECO:0007669"/>
    <property type="project" value="InterPro"/>
</dbReference>
<dbReference type="CDD" id="cd06261">
    <property type="entry name" value="TM_PBP2"/>
    <property type="match status" value="1"/>
</dbReference>
<evidence type="ECO:0000256" key="1">
    <source>
        <dbReference type="ARBA" id="ARBA00004651"/>
    </source>
</evidence>
<keyword evidence="6 8" id="KW-1133">Transmembrane helix</keyword>
<comment type="caution">
    <text evidence="10">The sequence shown here is derived from an EMBL/GenBank/DDBJ whole genome shotgun (WGS) entry which is preliminary data.</text>
</comment>
<dbReference type="EMBL" id="LJCR01000790">
    <property type="protein sequence ID" value="KPV51752.1"/>
    <property type="molecule type" value="Genomic_DNA"/>
</dbReference>
<dbReference type="PATRIC" id="fig|186479.3.peg.10195"/>
<feature type="transmembrane region" description="Helical" evidence="8">
    <location>
        <begin position="247"/>
        <end position="266"/>
    </location>
</feature>
<evidence type="ECO:0000256" key="8">
    <source>
        <dbReference type="RuleBase" id="RU363032"/>
    </source>
</evidence>
<feature type="transmembrane region" description="Helical" evidence="8">
    <location>
        <begin position="116"/>
        <end position="137"/>
    </location>
</feature>
<accession>A0A0P9HBG1</accession>
<protein>
    <submittedName>
        <fullName evidence="10">Spermidine/putrescine ABC transporter permease</fullName>
    </submittedName>
</protein>
<feature type="domain" description="ABC transmembrane type-1" evidence="9">
    <location>
        <begin position="78"/>
        <end position="266"/>
    </location>
</feature>
<comment type="subcellular location">
    <subcellularLocation>
        <location evidence="1 8">Cell membrane</location>
        <topology evidence="1 8">Multi-pass membrane protein</topology>
    </subcellularLocation>
</comment>
<dbReference type="Proteomes" id="UP000050509">
    <property type="component" value="Unassembled WGS sequence"/>
</dbReference>
<dbReference type="Gene3D" id="1.10.3720.10">
    <property type="entry name" value="MetI-like"/>
    <property type="match status" value="1"/>
</dbReference>
<evidence type="ECO:0000256" key="4">
    <source>
        <dbReference type="ARBA" id="ARBA00022475"/>
    </source>
</evidence>
<keyword evidence="5 8" id="KW-0812">Transmembrane</keyword>
<feature type="transmembrane region" description="Helical" evidence="8">
    <location>
        <begin position="84"/>
        <end position="104"/>
    </location>
</feature>
<evidence type="ECO:0000256" key="5">
    <source>
        <dbReference type="ARBA" id="ARBA00022692"/>
    </source>
</evidence>
<evidence type="ECO:0000313" key="10">
    <source>
        <dbReference type="EMBL" id="KPV51752.1"/>
    </source>
</evidence>
<dbReference type="PANTHER" id="PTHR43848:SF2">
    <property type="entry name" value="PUTRESCINE TRANSPORT SYSTEM PERMEASE PROTEIN POTI"/>
    <property type="match status" value="1"/>
</dbReference>
<gene>
    <name evidence="10" type="ORF">SE17_19425</name>
</gene>